<dbReference type="Proteomes" id="UP001273136">
    <property type="component" value="Unassembled WGS sequence"/>
</dbReference>
<comment type="caution">
    <text evidence="2">The sequence shown here is derived from an EMBL/GenBank/DDBJ whole genome shotgun (WGS) entry which is preliminary data.</text>
</comment>
<protein>
    <recommendedName>
        <fullName evidence="4">Transposase</fullName>
    </recommendedName>
</protein>
<dbReference type="AlphaFoldDB" id="A0AAE4MCG2"/>
<proteinExistence type="predicted"/>
<dbReference type="RefSeq" id="WP_338093787.1">
    <property type="nucleotide sequence ID" value="NZ_JAWDKA010000003.1"/>
</dbReference>
<reference evidence="2" key="1">
    <citation type="submission" date="2023-06" db="EMBL/GenBank/DDBJ databases">
        <title>Genome sequence of Methancorpusculaceae sp. Ag1.</title>
        <authorList>
            <person name="Protasov E."/>
            <person name="Platt K."/>
            <person name="Poehlein A."/>
            <person name="Daniel R."/>
            <person name="Brune A."/>
        </authorList>
    </citation>
    <scope>NUCLEOTIDE SEQUENCE</scope>
    <source>
        <strain evidence="2">Ag1</strain>
    </source>
</reference>
<gene>
    <name evidence="2" type="ORF">McpAg1_05730</name>
</gene>
<evidence type="ECO:0000313" key="3">
    <source>
        <dbReference type="Proteomes" id="UP001273136"/>
    </source>
</evidence>
<organism evidence="2 3">
    <name type="scientific">Methanorbis furvi</name>
    <dbReference type="NCBI Taxonomy" id="3028299"/>
    <lineage>
        <taxon>Archaea</taxon>
        <taxon>Methanobacteriati</taxon>
        <taxon>Methanobacteriota</taxon>
        <taxon>Stenosarchaea group</taxon>
        <taxon>Methanomicrobia</taxon>
        <taxon>Methanomicrobiales</taxon>
        <taxon>Methanocorpusculaceae</taxon>
        <taxon>Methanorbis</taxon>
    </lineage>
</organism>
<name>A0AAE4MCG2_9EURY</name>
<feature type="coiled-coil region" evidence="1">
    <location>
        <begin position="7"/>
        <end position="48"/>
    </location>
</feature>
<accession>A0AAE4MCG2</accession>
<evidence type="ECO:0008006" key="4">
    <source>
        <dbReference type="Google" id="ProtNLM"/>
    </source>
</evidence>
<keyword evidence="1" id="KW-0175">Coiled coil</keyword>
<sequence length="60" mass="6816">MTQELDNDAILHELKRLEGMILVLEKENMELRERVSDLELQTGQLTERLLRSGGCSSCGI</sequence>
<keyword evidence="3" id="KW-1185">Reference proteome</keyword>
<dbReference type="EMBL" id="JAWDKA010000003">
    <property type="protein sequence ID" value="MDV0441387.1"/>
    <property type="molecule type" value="Genomic_DNA"/>
</dbReference>
<evidence type="ECO:0000256" key="1">
    <source>
        <dbReference type="SAM" id="Coils"/>
    </source>
</evidence>
<evidence type="ECO:0000313" key="2">
    <source>
        <dbReference type="EMBL" id="MDV0441387.1"/>
    </source>
</evidence>